<dbReference type="EMBL" id="CP000472">
    <property type="protein sequence ID" value="ACJ27466.1"/>
    <property type="molecule type" value="Genomic_DNA"/>
</dbReference>
<dbReference type="OrthoDB" id="6310849at2"/>
<dbReference type="SUPFAM" id="SSF51905">
    <property type="entry name" value="FAD/NAD(P)-binding domain"/>
    <property type="match status" value="1"/>
</dbReference>
<dbReference type="KEGG" id="swp:swp_0648"/>
<dbReference type="AlphaFoldDB" id="B8CIJ0"/>
<gene>
    <name evidence="2" type="ordered locus">swp_0648</name>
</gene>
<dbReference type="PANTHER" id="PTHR43747">
    <property type="entry name" value="FAD-BINDING PROTEIN"/>
    <property type="match status" value="1"/>
</dbReference>
<dbReference type="PRINTS" id="PR00420">
    <property type="entry name" value="RNGMNOXGNASE"/>
</dbReference>
<keyword evidence="3" id="KW-1185">Reference proteome</keyword>
<dbReference type="InterPro" id="IPR036188">
    <property type="entry name" value="FAD/NAD-bd_sf"/>
</dbReference>
<evidence type="ECO:0000259" key="1">
    <source>
        <dbReference type="Pfam" id="PF01494"/>
    </source>
</evidence>
<dbReference type="Pfam" id="PF01494">
    <property type="entry name" value="FAD_binding_3"/>
    <property type="match status" value="1"/>
</dbReference>
<dbReference type="GO" id="GO:0071949">
    <property type="term" value="F:FAD binding"/>
    <property type="evidence" value="ECO:0007669"/>
    <property type="project" value="InterPro"/>
</dbReference>
<accession>B8CIJ0</accession>
<proteinExistence type="predicted"/>
<dbReference type="InterPro" id="IPR002938">
    <property type="entry name" value="FAD-bd"/>
</dbReference>
<dbReference type="InterPro" id="IPR050816">
    <property type="entry name" value="Flavin-dep_Halogenase_NPB"/>
</dbReference>
<dbReference type="PANTHER" id="PTHR43747:SF1">
    <property type="entry name" value="SLR1998 PROTEIN"/>
    <property type="match status" value="1"/>
</dbReference>
<protein>
    <submittedName>
        <fullName evidence="2">Dehydrogenase (Flavoproteins)</fullName>
    </submittedName>
</protein>
<dbReference type="STRING" id="225849.swp_0648"/>
<evidence type="ECO:0000313" key="2">
    <source>
        <dbReference type="EMBL" id="ACJ27466.1"/>
    </source>
</evidence>
<evidence type="ECO:0000313" key="3">
    <source>
        <dbReference type="Proteomes" id="UP000000753"/>
    </source>
</evidence>
<dbReference type="Gene3D" id="3.30.9.100">
    <property type="match status" value="1"/>
</dbReference>
<organism evidence="2 3">
    <name type="scientific">Shewanella piezotolerans (strain WP3 / JCM 13877)</name>
    <dbReference type="NCBI Taxonomy" id="225849"/>
    <lineage>
        <taxon>Bacteria</taxon>
        <taxon>Pseudomonadati</taxon>
        <taxon>Pseudomonadota</taxon>
        <taxon>Gammaproteobacteria</taxon>
        <taxon>Alteromonadales</taxon>
        <taxon>Shewanellaceae</taxon>
        <taxon>Shewanella</taxon>
    </lineage>
</organism>
<sequence length="366" mass="40747">MKPLYDVIIVGGGPAGCATAIALHNLGVNNTLVIEGSDYTAPRIGESIPPNSRELFEKLGIWSAFSAQKHAPCLGSYSSWGSDKLGFNDYLFNPQGNGWHLNRSAFDKFLAMQVEKLGGALLKNTHFANLSQEQHPYPIKVTLRNKAQIRCRFIVDATGRSAKVARQFNAKVRVEDQLVAVSGYFEADDIIAKESYQQMTLLEAVDYGWWYLAHLPNNKVIVTVASDAAVIKQKQLKSTDAWQHAMHLTQHISPIIAQAPPSNLHTWIAQSAIMDPPAAQCWLTVGDSASSFDPISSQGIYKALNNGIEAATAIKAWLDNNAQEINQYRNAIGHSFINYLEQKAFFYNQEQRWPDSEFWQKRQGPP</sequence>
<feature type="domain" description="FAD-binding" evidence="1">
    <location>
        <begin position="5"/>
        <end position="323"/>
    </location>
</feature>
<dbReference type="RefSeq" id="WP_020910847.1">
    <property type="nucleotide sequence ID" value="NC_011566.1"/>
</dbReference>
<dbReference type="HOGENOM" id="CLU_024648_6_2_6"/>
<reference evidence="2 3" key="1">
    <citation type="journal article" date="2008" name="PLoS ONE">
        <title>Environmental adaptation: genomic analysis of the piezotolerant and psychrotolerant deep-sea iron reducing bacterium Shewanella piezotolerans WP3.</title>
        <authorList>
            <person name="Wang F."/>
            <person name="Wang J."/>
            <person name="Jian H."/>
            <person name="Zhang B."/>
            <person name="Li S."/>
            <person name="Wang F."/>
            <person name="Zeng X."/>
            <person name="Gao L."/>
            <person name="Bartlett D.H."/>
            <person name="Yu J."/>
            <person name="Hu S."/>
            <person name="Xiao X."/>
        </authorList>
    </citation>
    <scope>NUCLEOTIDE SEQUENCE [LARGE SCALE GENOMIC DNA]</scope>
    <source>
        <strain evidence="3">WP3 / JCM 13877</strain>
    </source>
</reference>
<dbReference type="eggNOG" id="COG0644">
    <property type="taxonomic scope" value="Bacteria"/>
</dbReference>
<dbReference type="Proteomes" id="UP000000753">
    <property type="component" value="Chromosome"/>
</dbReference>
<name>B8CIJ0_SHEPW</name>
<dbReference type="Gene3D" id="3.50.50.60">
    <property type="entry name" value="FAD/NAD(P)-binding domain"/>
    <property type="match status" value="1"/>
</dbReference>